<protein>
    <recommendedName>
        <fullName evidence="3">malate dehydrogenase</fullName>
        <ecNumber evidence="3">1.1.1.37</ecNumber>
    </recommendedName>
</protein>
<dbReference type="SUPFAM" id="SSF54495">
    <property type="entry name" value="UBC-like"/>
    <property type="match status" value="1"/>
</dbReference>
<organism evidence="11 12">
    <name type="scientific">Symbiodinium necroappetens</name>
    <dbReference type="NCBI Taxonomy" id="1628268"/>
    <lineage>
        <taxon>Eukaryota</taxon>
        <taxon>Sar</taxon>
        <taxon>Alveolata</taxon>
        <taxon>Dinophyceae</taxon>
        <taxon>Suessiales</taxon>
        <taxon>Symbiodiniaceae</taxon>
        <taxon>Symbiodinium</taxon>
    </lineage>
</organism>
<dbReference type="EC" id="1.1.1.37" evidence="3"/>
<dbReference type="InterPro" id="IPR010097">
    <property type="entry name" value="Malate_DH_type1"/>
</dbReference>
<comment type="catalytic activity">
    <reaction evidence="7">
        <text>(S)-malate + NAD(+) = oxaloacetate + NADH + H(+)</text>
        <dbReference type="Rhea" id="RHEA:21432"/>
        <dbReference type="ChEBI" id="CHEBI:15378"/>
        <dbReference type="ChEBI" id="CHEBI:15589"/>
        <dbReference type="ChEBI" id="CHEBI:16452"/>
        <dbReference type="ChEBI" id="CHEBI:57540"/>
        <dbReference type="ChEBI" id="CHEBI:57945"/>
        <dbReference type="EC" id="1.1.1.37"/>
    </reaction>
</comment>
<feature type="domain" description="RWD" evidence="10">
    <location>
        <begin position="925"/>
        <end position="1036"/>
    </location>
</feature>
<dbReference type="InterPro" id="IPR022383">
    <property type="entry name" value="Lactate/malate_DH_C"/>
</dbReference>
<dbReference type="InterPro" id="IPR000719">
    <property type="entry name" value="Prot_kinase_dom"/>
</dbReference>
<dbReference type="PROSITE" id="PS00108">
    <property type="entry name" value="PROTEIN_KINASE_ST"/>
    <property type="match status" value="1"/>
</dbReference>
<dbReference type="GO" id="GO:0005506">
    <property type="term" value="F:iron ion binding"/>
    <property type="evidence" value="ECO:0007669"/>
    <property type="project" value="InterPro"/>
</dbReference>
<dbReference type="PROSITE" id="PS00068">
    <property type="entry name" value="MDH"/>
    <property type="match status" value="1"/>
</dbReference>
<dbReference type="Pfam" id="PF05773">
    <property type="entry name" value="RWD"/>
    <property type="match status" value="1"/>
</dbReference>
<evidence type="ECO:0000256" key="4">
    <source>
        <dbReference type="ARBA" id="ARBA00022532"/>
    </source>
</evidence>
<evidence type="ECO:0000256" key="1">
    <source>
        <dbReference type="ARBA" id="ARBA00008824"/>
    </source>
</evidence>
<dbReference type="InterPro" id="IPR001252">
    <property type="entry name" value="Malate_DH_AS"/>
</dbReference>
<keyword evidence="12" id="KW-1185">Reference proteome</keyword>
<feature type="region of interest" description="Disordered" evidence="8">
    <location>
        <begin position="1052"/>
        <end position="1078"/>
    </location>
</feature>
<dbReference type="FunFam" id="3.90.110.10:FF:000001">
    <property type="entry name" value="Malate dehydrogenase"/>
    <property type="match status" value="1"/>
</dbReference>
<dbReference type="FunFam" id="3.40.50.720:FF:000268">
    <property type="entry name" value="Malate dehydrogenase"/>
    <property type="match status" value="1"/>
</dbReference>
<dbReference type="Gene3D" id="3.10.110.10">
    <property type="entry name" value="Ubiquitin Conjugating Enzyme"/>
    <property type="match status" value="1"/>
</dbReference>
<evidence type="ECO:0000256" key="2">
    <source>
        <dbReference type="ARBA" id="ARBA00011738"/>
    </source>
</evidence>
<evidence type="ECO:0000256" key="5">
    <source>
        <dbReference type="ARBA" id="ARBA00023002"/>
    </source>
</evidence>
<dbReference type="SUPFAM" id="SSF48264">
    <property type="entry name" value="Cytochrome P450"/>
    <property type="match status" value="1"/>
</dbReference>
<dbReference type="NCBIfam" id="TIGR01772">
    <property type="entry name" value="MDH_euk_gproteo"/>
    <property type="match status" value="1"/>
</dbReference>
<dbReference type="InterPro" id="IPR001236">
    <property type="entry name" value="Lactate/malate_DH_N"/>
</dbReference>
<keyword evidence="6" id="KW-0520">NAD</keyword>
<comment type="caution">
    <text evidence="11">The sequence shown here is derived from an EMBL/GenBank/DDBJ whole genome shotgun (WGS) entry which is preliminary data.</text>
</comment>
<dbReference type="SUPFAM" id="SSF51735">
    <property type="entry name" value="NAD(P)-binding Rossmann-fold domains"/>
    <property type="match status" value="1"/>
</dbReference>
<dbReference type="InterPro" id="IPR015955">
    <property type="entry name" value="Lactate_DH/Glyco_Ohase_4_C"/>
</dbReference>
<dbReference type="Gene3D" id="1.10.510.10">
    <property type="entry name" value="Transferase(Phosphotransferase) domain 1"/>
    <property type="match status" value="2"/>
</dbReference>
<dbReference type="PANTHER" id="PTHR11540:SF16">
    <property type="entry name" value="MALATE DEHYDROGENASE, MITOCHONDRIAL"/>
    <property type="match status" value="1"/>
</dbReference>
<dbReference type="InterPro" id="IPR036396">
    <property type="entry name" value="Cyt_P450_sf"/>
</dbReference>
<dbReference type="EMBL" id="CAJNJA010018020">
    <property type="protein sequence ID" value="CAE7413111.1"/>
    <property type="molecule type" value="Genomic_DNA"/>
</dbReference>
<dbReference type="Proteomes" id="UP000601435">
    <property type="component" value="Unassembled WGS sequence"/>
</dbReference>
<keyword evidence="5" id="KW-0560">Oxidoreductase</keyword>
<dbReference type="GO" id="GO:0006108">
    <property type="term" value="P:malate metabolic process"/>
    <property type="evidence" value="ECO:0007669"/>
    <property type="project" value="InterPro"/>
</dbReference>
<dbReference type="InterPro" id="IPR016135">
    <property type="entry name" value="UBQ-conjugating_enzyme/RWD"/>
</dbReference>
<dbReference type="Pfam" id="PF00067">
    <property type="entry name" value="p450"/>
    <property type="match status" value="1"/>
</dbReference>
<evidence type="ECO:0000256" key="7">
    <source>
        <dbReference type="ARBA" id="ARBA00048313"/>
    </source>
</evidence>
<dbReference type="Gene3D" id="3.40.50.720">
    <property type="entry name" value="NAD(P)-binding Rossmann-like Domain"/>
    <property type="match status" value="1"/>
</dbReference>
<dbReference type="OrthoDB" id="4069699at2759"/>
<dbReference type="PANTHER" id="PTHR11540">
    <property type="entry name" value="MALATE AND LACTATE DEHYDROGENASE"/>
    <property type="match status" value="1"/>
</dbReference>
<dbReference type="InterPro" id="IPR011009">
    <property type="entry name" value="Kinase-like_dom_sf"/>
</dbReference>
<dbReference type="SUPFAM" id="SSF56112">
    <property type="entry name" value="Protein kinase-like (PK-like)"/>
    <property type="match status" value="1"/>
</dbReference>
<dbReference type="GO" id="GO:0006099">
    <property type="term" value="P:tricarboxylic acid cycle"/>
    <property type="evidence" value="ECO:0007669"/>
    <property type="project" value="UniProtKB-KW"/>
</dbReference>
<dbReference type="GO" id="GO:0020037">
    <property type="term" value="F:heme binding"/>
    <property type="evidence" value="ECO:0007669"/>
    <property type="project" value="InterPro"/>
</dbReference>
<evidence type="ECO:0000313" key="12">
    <source>
        <dbReference type="Proteomes" id="UP000601435"/>
    </source>
</evidence>
<gene>
    <name evidence="11" type="ORF">SNEC2469_LOCUS11354</name>
</gene>
<evidence type="ECO:0000259" key="9">
    <source>
        <dbReference type="PROSITE" id="PS50011"/>
    </source>
</evidence>
<dbReference type="PROSITE" id="PS50011">
    <property type="entry name" value="PROTEIN_KINASE_DOM"/>
    <property type="match status" value="1"/>
</dbReference>
<dbReference type="AlphaFoldDB" id="A0A812R0Z7"/>
<dbReference type="Gene3D" id="3.90.110.10">
    <property type="entry name" value="Lactate dehydrogenase/glycoside hydrolase, family 4, C-terminal"/>
    <property type="match status" value="1"/>
</dbReference>
<dbReference type="CDD" id="cd01337">
    <property type="entry name" value="MDH_glyoxysomal_mitochondrial"/>
    <property type="match status" value="1"/>
</dbReference>
<reference evidence="11" key="1">
    <citation type="submission" date="2021-02" db="EMBL/GenBank/DDBJ databases">
        <authorList>
            <person name="Dougan E. K."/>
            <person name="Rhodes N."/>
            <person name="Thang M."/>
            <person name="Chan C."/>
        </authorList>
    </citation>
    <scope>NUCLEOTIDE SEQUENCE</scope>
</reference>
<feature type="compositionally biased region" description="Low complexity" evidence="8">
    <location>
        <begin position="1063"/>
        <end position="1075"/>
    </location>
</feature>
<evidence type="ECO:0000313" key="11">
    <source>
        <dbReference type="EMBL" id="CAE7413111.1"/>
    </source>
</evidence>
<dbReference type="GO" id="GO:0005737">
    <property type="term" value="C:cytoplasm"/>
    <property type="evidence" value="ECO:0007669"/>
    <property type="project" value="TreeGrafter"/>
</dbReference>
<evidence type="ECO:0000256" key="6">
    <source>
        <dbReference type="ARBA" id="ARBA00023027"/>
    </source>
</evidence>
<dbReference type="GO" id="GO:0030060">
    <property type="term" value="F:L-malate dehydrogenase (NAD+) activity"/>
    <property type="evidence" value="ECO:0007669"/>
    <property type="project" value="UniProtKB-EC"/>
</dbReference>
<dbReference type="SUPFAM" id="SSF56327">
    <property type="entry name" value="LDH C-terminal domain-like"/>
    <property type="match status" value="1"/>
</dbReference>
<comment type="subunit">
    <text evidence="2">Homodimer.</text>
</comment>
<dbReference type="SMART" id="SM00220">
    <property type="entry name" value="S_TKc"/>
    <property type="match status" value="1"/>
</dbReference>
<evidence type="ECO:0000256" key="3">
    <source>
        <dbReference type="ARBA" id="ARBA00012995"/>
    </source>
</evidence>
<dbReference type="InterPro" id="IPR006575">
    <property type="entry name" value="RWD_dom"/>
</dbReference>
<dbReference type="InterPro" id="IPR008271">
    <property type="entry name" value="Ser/Thr_kinase_AS"/>
</dbReference>
<keyword evidence="4" id="KW-0816">Tricarboxylic acid cycle</keyword>
<dbReference type="GO" id="GO:0016705">
    <property type="term" value="F:oxidoreductase activity, acting on paired donors, with incorporation or reduction of molecular oxygen"/>
    <property type="evidence" value="ECO:0007669"/>
    <property type="project" value="InterPro"/>
</dbReference>
<dbReference type="Pfam" id="PF02866">
    <property type="entry name" value="Ldh_1_C"/>
    <property type="match status" value="1"/>
</dbReference>
<evidence type="ECO:0000259" key="10">
    <source>
        <dbReference type="PROSITE" id="PS50908"/>
    </source>
</evidence>
<dbReference type="PROSITE" id="PS50908">
    <property type="entry name" value="RWD"/>
    <property type="match status" value="1"/>
</dbReference>
<feature type="domain" description="Protein kinase" evidence="9">
    <location>
        <begin position="180"/>
        <end position="794"/>
    </location>
</feature>
<dbReference type="Pfam" id="PF00069">
    <property type="entry name" value="Pkinase"/>
    <property type="match status" value="2"/>
</dbReference>
<comment type="similarity">
    <text evidence="1">Belongs to the LDH/MDH superfamily. MDH type 1 family.</text>
</comment>
<dbReference type="InterPro" id="IPR036291">
    <property type="entry name" value="NAD(P)-bd_dom_sf"/>
</dbReference>
<dbReference type="GO" id="GO:0004672">
    <property type="term" value="F:protein kinase activity"/>
    <property type="evidence" value="ECO:0007669"/>
    <property type="project" value="InterPro"/>
</dbReference>
<accession>A0A812R0Z7</accession>
<dbReference type="Gene3D" id="1.10.630.10">
    <property type="entry name" value="Cytochrome P450"/>
    <property type="match status" value="1"/>
</dbReference>
<sequence length="1256" mass="138838">MSVSVYPSCHARAICRSQGCRLKDTTTQPRSSSGSDSHEPRFAVGFAGIGGTSACCETVGAFLQRKIPEEASAHLISFEKYPTTEDMLEAYKASPVKYIKESCRIDPPVTSCTRVDPDERELLFKGIPYTMPPETLNQYVISMANRDTKIFEKPDVFDPTRKELDQALTWNGAFGTPNEETVYPRICPGRFLALDVAQAIVGHVVGIKDCRVSRFVLPVQTERRWQGCANVLLTAGRRKSIEVVVGGLSHENRETSAILFSMRHPHVVSLYDVHETFERRFLVMEFVDGGELIDEIDKNGPLPEHEARYVFLQIVLGLRYIHSKGVVHRDLKLENVLVDKALSQPGLLQVKISDFGHSKHVNDGYSRPWSQARAILALIRVCVVGGAGGIGQPLSMLMAMDPNVSELCVYDLTLAMVPAAGVAADLSHLNKKCKVTGYAFDKDDKAIDKAGECLKGCNLVLVPAGVPRKPGQDRKDLLNINAGIAKNIVEACAKHCPEAVVGLIVNPVNSVVPAMCELWKKKGLNPAKIVGVTTLDVVRADKFVHEMTGLPMDDIGVPVIGGHAGTTILPLFSQCQVGKTIPADKIPDLDKKVQDAGTVVVAAKNGKGSATLSMAYAGARLGKAVLAGLNGEVSTECAYVESKVTELPYFASKVTFGKQGVETVHPLGELNEYEQGRLDALMPILKEEIEAGLEYAKENEFAVGTPNYWAPEVANASAGGYDERIDVWSLGVILFVLVEGVLPFPSRSRCDIPKLIFQDDCKLSNLARHLTWSLLQVKPEDRLSLDDCLIHPWAMNSSGLVEQVVQLCEAHSRRQRGERERRAVLPHDPKNVRKLRKRLQELTLSSKYPVSLRARKEVALCFREADDPDSVDAAWEDLQAVLKPEFRGNLESYEVALDATALLCEKRGSRQSLGFSEEMVRQQDLELEALVAAFPDNVEAATGSFAPAPRSLEVSLKDRQHNVWLRLELPHTYPSGNRPPEPTQIMVHETLDSPWPLEVQERLRSHIQNFLRDHGTASGKCLHMLVCWLQDHLLGCLSELVAPVELSPAEVVQPDKDPANDASDSSLPPTPSTTSRGEEFARVSIIAHHHDEKMDATGLASDRLRPALRGKAFFNHLKTKFTQVTGFLSFGKPALLLAEGPECDLHRLIQEVRKFPKWWDVVVSMFDRQKAVETTTWRAFTDFKKIKTEEIESVLKGLQAEHCKLYEDALVGTIVDQKKREKERTAPACSGVAMTYVFAFHLSDQLAEHLMFKVAG</sequence>
<proteinExistence type="inferred from homology"/>
<dbReference type="InterPro" id="IPR001128">
    <property type="entry name" value="Cyt_P450"/>
</dbReference>
<name>A0A812R0Z7_9DINO</name>
<evidence type="ECO:0000256" key="8">
    <source>
        <dbReference type="SAM" id="MobiDB-lite"/>
    </source>
</evidence>
<dbReference type="GO" id="GO:0004497">
    <property type="term" value="F:monooxygenase activity"/>
    <property type="evidence" value="ECO:0007669"/>
    <property type="project" value="InterPro"/>
</dbReference>
<dbReference type="GO" id="GO:0005524">
    <property type="term" value="F:ATP binding"/>
    <property type="evidence" value="ECO:0007669"/>
    <property type="project" value="InterPro"/>
</dbReference>
<dbReference type="Pfam" id="PF00056">
    <property type="entry name" value="Ldh_1_N"/>
    <property type="match status" value="1"/>
</dbReference>